<keyword evidence="3" id="KW-1003">Cell membrane</keyword>
<evidence type="ECO:0000256" key="3">
    <source>
        <dbReference type="ARBA" id="ARBA00022475"/>
    </source>
</evidence>
<keyword evidence="6 7" id="KW-0472">Membrane</keyword>
<dbReference type="CDD" id="cd06261">
    <property type="entry name" value="TM_PBP2"/>
    <property type="match status" value="1"/>
</dbReference>
<dbReference type="Proteomes" id="UP000262969">
    <property type="component" value="Unassembled WGS sequence"/>
</dbReference>
<keyword evidence="2 7" id="KW-0813">Transport</keyword>
<evidence type="ECO:0000256" key="7">
    <source>
        <dbReference type="RuleBase" id="RU363032"/>
    </source>
</evidence>
<dbReference type="GO" id="GO:0005886">
    <property type="term" value="C:plasma membrane"/>
    <property type="evidence" value="ECO:0007669"/>
    <property type="project" value="UniProtKB-SubCell"/>
</dbReference>
<dbReference type="PROSITE" id="PS50928">
    <property type="entry name" value="ABC_TM1"/>
    <property type="match status" value="1"/>
</dbReference>
<comment type="subcellular location">
    <subcellularLocation>
        <location evidence="1 7">Cell membrane</location>
        <topology evidence="1 7">Multi-pass membrane protein</topology>
    </subcellularLocation>
</comment>
<evidence type="ECO:0000256" key="6">
    <source>
        <dbReference type="ARBA" id="ARBA00023136"/>
    </source>
</evidence>
<feature type="transmembrane region" description="Helical" evidence="7">
    <location>
        <begin position="110"/>
        <end position="131"/>
    </location>
</feature>
<dbReference type="Gene3D" id="1.10.3720.10">
    <property type="entry name" value="MetI-like"/>
    <property type="match status" value="1"/>
</dbReference>
<feature type="transmembrane region" description="Helical" evidence="7">
    <location>
        <begin position="16"/>
        <end position="35"/>
    </location>
</feature>
<dbReference type="EMBL" id="DPVV01000282">
    <property type="protein sequence ID" value="HCL02460.1"/>
    <property type="molecule type" value="Genomic_DNA"/>
</dbReference>
<reference evidence="9 10" key="1">
    <citation type="journal article" date="2018" name="Nat. Biotechnol.">
        <title>A standardized bacterial taxonomy based on genome phylogeny substantially revises the tree of life.</title>
        <authorList>
            <person name="Parks D.H."/>
            <person name="Chuvochina M."/>
            <person name="Waite D.W."/>
            <person name="Rinke C."/>
            <person name="Skarshewski A."/>
            <person name="Chaumeil P.A."/>
            <person name="Hugenholtz P."/>
        </authorList>
    </citation>
    <scope>NUCLEOTIDE SEQUENCE [LARGE SCALE GENOMIC DNA]</scope>
    <source>
        <strain evidence="9">UBA11728</strain>
    </source>
</reference>
<name>A0A3D2X5P5_9FIRM</name>
<dbReference type="AlphaFoldDB" id="A0A3D2X5P5"/>
<dbReference type="InterPro" id="IPR000515">
    <property type="entry name" value="MetI-like"/>
</dbReference>
<evidence type="ECO:0000256" key="1">
    <source>
        <dbReference type="ARBA" id="ARBA00004651"/>
    </source>
</evidence>
<protein>
    <submittedName>
        <fullName evidence="9">Sugar ABC transporter permease</fullName>
    </submittedName>
</protein>
<evidence type="ECO:0000313" key="9">
    <source>
        <dbReference type="EMBL" id="HCL02460.1"/>
    </source>
</evidence>
<keyword evidence="5 7" id="KW-1133">Transmembrane helix</keyword>
<keyword evidence="4 7" id="KW-0812">Transmembrane</keyword>
<evidence type="ECO:0000259" key="8">
    <source>
        <dbReference type="PROSITE" id="PS50928"/>
    </source>
</evidence>
<evidence type="ECO:0000256" key="4">
    <source>
        <dbReference type="ARBA" id="ARBA00022692"/>
    </source>
</evidence>
<evidence type="ECO:0000313" key="10">
    <source>
        <dbReference type="Proteomes" id="UP000262969"/>
    </source>
</evidence>
<sequence>MKGKKITSKKVKKTTLLLILSLIAITQLFPLYWLITFSLKSNVEIFGENIIGLPRQFRWINYKTALTDGGILQYFLNSIFYSFVTVVVSGLFSAMAAYAIARMRWKLRGFVFGLFSLGIMIPTQAALLPLFQVLDRLGLKGGYLGLLIPYISFALPMSIMILTGFYKGIPKEIEEAAYIDGSGIFRCFLEIILPIIKPAIATASIFTFLGTWNELMFANTLVDSSTYRTLPVGIMSFAGQYSTDWGLIGAGMVIATLPTILIYFLLSNQVQQSLVAGAVKG</sequence>
<dbReference type="Pfam" id="PF00528">
    <property type="entry name" value="BPD_transp_1"/>
    <property type="match status" value="1"/>
</dbReference>
<gene>
    <name evidence="9" type="ORF">DHW61_08595</name>
</gene>
<dbReference type="PANTHER" id="PTHR43744">
    <property type="entry name" value="ABC TRANSPORTER PERMEASE PROTEIN MG189-RELATED-RELATED"/>
    <property type="match status" value="1"/>
</dbReference>
<feature type="transmembrane region" description="Helical" evidence="7">
    <location>
        <begin position="187"/>
        <end position="209"/>
    </location>
</feature>
<comment type="similarity">
    <text evidence="7">Belongs to the binding-protein-dependent transport system permease family.</text>
</comment>
<dbReference type="SUPFAM" id="SSF161098">
    <property type="entry name" value="MetI-like"/>
    <property type="match status" value="1"/>
</dbReference>
<evidence type="ECO:0000256" key="2">
    <source>
        <dbReference type="ARBA" id="ARBA00022448"/>
    </source>
</evidence>
<evidence type="ECO:0000256" key="5">
    <source>
        <dbReference type="ARBA" id="ARBA00022989"/>
    </source>
</evidence>
<accession>A0A3D2X5P5</accession>
<feature type="transmembrane region" description="Helical" evidence="7">
    <location>
        <begin position="143"/>
        <end position="166"/>
    </location>
</feature>
<comment type="caution">
    <text evidence="9">The sequence shown here is derived from an EMBL/GenBank/DDBJ whole genome shotgun (WGS) entry which is preliminary data.</text>
</comment>
<proteinExistence type="inferred from homology"/>
<organism evidence="9 10">
    <name type="scientific">Lachnoclostridium phytofermentans</name>
    <dbReference type="NCBI Taxonomy" id="66219"/>
    <lineage>
        <taxon>Bacteria</taxon>
        <taxon>Bacillati</taxon>
        <taxon>Bacillota</taxon>
        <taxon>Clostridia</taxon>
        <taxon>Lachnospirales</taxon>
        <taxon>Lachnospiraceae</taxon>
    </lineage>
</organism>
<feature type="transmembrane region" description="Helical" evidence="7">
    <location>
        <begin position="245"/>
        <end position="266"/>
    </location>
</feature>
<feature type="transmembrane region" description="Helical" evidence="7">
    <location>
        <begin position="79"/>
        <end position="101"/>
    </location>
</feature>
<dbReference type="GO" id="GO:0055085">
    <property type="term" value="P:transmembrane transport"/>
    <property type="evidence" value="ECO:0007669"/>
    <property type="project" value="InterPro"/>
</dbReference>
<feature type="domain" description="ABC transmembrane type-1" evidence="8">
    <location>
        <begin position="75"/>
        <end position="266"/>
    </location>
</feature>
<dbReference type="PANTHER" id="PTHR43744:SF12">
    <property type="entry name" value="ABC TRANSPORTER PERMEASE PROTEIN MG189-RELATED"/>
    <property type="match status" value="1"/>
</dbReference>
<dbReference type="InterPro" id="IPR035906">
    <property type="entry name" value="MetI-like_sf"/>
</dbReference>